<organism evidence="1 2">
    <name type="scientific">Nocardia brasiliensis</name>
    <dbReference type="NCBI Taxonomy" id="37326"/>
    <lineage>
        <taxon>Bacteria</taxon>
        <taxon>Bacillati</taxon>
        <taxon>Actinomycetota</taxon>
        <taxon>Actinomycetes</taxon>
        <taxon>Mycobacteriales</taxon>
        <taxon>Nocardiaceae</taxon>
        <taxon>Nocardia</taxon>
    </lineage>
</organism>
<evidence type="ECO:0000313" key="1">
    <source>
        <dbReference type="EMBL" id="QIS02705.1"/>
    </source>
</evidence>
<accession>A0A6G9XP66</accession>
<dbReference type="AlphaFoldDB" id="A0A6G9XP66"/>
<dbReference type="EMBL" id="CP046171">
    <property type="protein sequence ID" value="QIS02705.1"/>
    <property type="molecule type" value="Genomic_DNA"/>
</dbReference>
<dbReference type="RefSeq" id="WP_167461785.1">
    <property type="nucleotide sequence ID" value="NZ_CP046171.1"/>
</dbReference>
<dbReference type="Proteomes" id="UP000501705">
    <property type="component" value="Chromosome"/>
</dbReference>
<evidence type="ECO:0000313" key="2">
    <source>
        <dbReference type="Proteomes" id="UP000501705"/>
    </source>
</evidence>
<proteinExistence type="predicted"/>
<gene>
    <name evidence="1" type="ORF">F5X71_10565</name>
</gene>
<sequence length="222" mass="24674">MLDYVFGLPDPYVFPQIPLQGDDRALIQRYITMSRRLAGFSLINDDTTLSVGRYPGGDEWYVRVLGFPADESFLGASAAFRQLHNDGEPASFSNAHNALFKVMKSLPEEQQVTIRETVPLWRSARGKLMNHTIQTLTALKASNATLDNPVSFGNINPDELIRTFNYGDSLHFGDGRGQLDNLLADPFHEAYYKYSALISIVGLSHFYFGFAVLLDSALSGVS</sequence>
<protein>
    <submittedName>
        <fullName evidence="1">Uncharacterized protein</fullName>
    </submittedName>
</protein>
<reference evidence="1 2" key="1">
    <citation type="journal article" date="2019" name="ACS Chem. Biol.">
        <title>Identification and Mobilization of a Cryptic Antibiotic Biosynthesis Gene Locus from a Human-Pathogenic Nocardia Isolate.</title>
        <authorList>
            <person name="Herisse M."/>
            <person name="Ishida K."/>
            <person name="Porter J.L."/>
            <person name="Howden B."/>
            <person name="Hertweck C."/>
            <person name="Stinear T.P."/>
            <person name="Pidot S.J."/>
        </authorList>
    </citation>
    <scope>NUCLEOTIDE SEQUENCE [LARGE SCALE GENOMIC DNA]</scope>
    <source>
        <strain evidence="1 2">AUSMDU00024985</strain>
    </source>
</reference>
<name>A0A6G9XP66_NOCBR</name>